<dbReference type="Proteomes" id="UP000280792">
    <property type="component" value="Unassembled WGS sequence"/>
</dbReference>
<dbReference type="PROSITE" id="PS50294">
    <property type="entry name" value="WD_REPEATS_REGION"/>
    <property type="match status" value="1"/>
</dbReference>
<dbReference type="InterPro" id="IPR019775">
    <property type="entry name" value="WD40_repeat_CS"/>
</dbReference>
<evidence type="ECO:0000256" key="1">
    <source>
        <dbReference type="ARBA" id="ARBA00022574"/>
    </source>
</evidence>
<comment type="caution">
    <text evidence="4">The sequence shown here is derived from an EMBL/GenBank/DDBJ whole genome shotgun (WGS) entry which is preliminary data.</text>
</comment>
<evidence type="ECO:0000313" key="4">
    <source>
        <dbReference type="EMBL" id="RRJ82465.1"/>
    </source>
</evidence>
<name>A0A3P3VIA7_9GAMM</name>
<gene>
    <name evidence="4" type="ORF">D0544_11355</name>
</gene>
<accession>A0A3P3VIA7</accession>
<dbReference type="InterPro" id="IPR051179">
    <property type="entry name" value="WD_repeat_multifunction"/>
</dbReference>
<dbReference type="PROSITE" id="PS00678">
    <property type="entry name" value="WD_REPEATS_1"/>
    <property type="match status" value="1"/>
</dbReference>
<dbReference type="PANTHER" id="PTHR19857:SF21">
    <property type="entry name" value="ANAPHASE-PROMOTING COMPLEX SUBUNIT 4 WD40 DOMAIN-CONTAINING PROTEIN"/>
    <property type="match status" value="1"/>
</dbReference>
<protein>
    <recommendedName>
        <fullName evidence="6">WD40 repeat domain-containing protein</fullName>
    </recommendedName>
</protein>
<dbReference type="InterPro" id="IPR011047">
    <property type="entry name" value="Quinoprotein_ADH-like_sf"/>
</dbReference>
<evidence type="ECO:0000256" key="3">
    <source>
        <dbReference type="PROSITE-ProRule" id="PRU00221"/>
    </source>
</evidence>
<dbReference type="InterPro" id="IPR001680">
    <property type="entry name" value="WD40_rpt"/>
</dbReference>
<evidence type="ECO:0000256" key="2">
    <source>
        <dbReference type="ARBA" id="ARBA00022737"/>
    </source>
</evidence>
<reference evidence="4 5" key="1">
    <citation type="submission" date="2018-08" db="EMBL/GenBank/DDBJ databases">
        <authorList>
            <person name="Khan S.A."/>
        </authorList>
    </citation>
    <scope>NUCLEOTIDE SEQUENCE [LARGE SCALE GENOMIC DNA]</scope>
    <source>
        <strain evidence="4 5">GTF-13</strain>
    </source>
</reference>
<organism evidence="4 5">
    <name type="scientific">Aestuariirhabdus litorea</name>
    <dbReference type="NCBI Taxonomy" id="2528527"/>
    <lineage>
        <taxon>Bacteria</taxon>
        <taxon>Pseudomonadati</taxon>
        <taxon>Pseudomonadota</taxon>
        <taxon>Gammaproteobacteria</taxon>
        <taxon>Oceanospirillales</taxon>
        <taxon>Aestuariirhabdaceae</taxon>
        <taxon>Aestuariirhabdus</taxon>
    </lineage>
</organism>
<dbReference type="SUPFAM" id="SSF50998">
    <property type="entry name" value="Quinoprotein alcohol dehydrogenase-like"/>
    <property type="match status" value="1"/>
</dbReference>
<dbReference type="Gene3D" id="2.130.10.10">
    <property type="entry name" value="YVTN repeat-like/Quinoprotein amine dehydrogenase"/>
    <property type="match status" value="1"/>
</dbReference>
<keyword evidence="5" id="KW-1185">Reference proteome</keyword>
<evidence type="ECO:0008006" key="6">
    <source>
        <dbReference type="Google" id="ProtNLM"/>
    </source>
</evidence>
<proteinExistence type="predicted"/>
<dbReference type="EMBL" id="QWEZ01000002">
    <property type="protein sequence ID" value="RRJ82465.1"/>
    <property type="molecule type" value="Genomic_DNA"/>
</dbReference>
<dbReference type="SMART" id="SM00320">
    <property type="entry name" value="WD40"/>
    <property type="match status" value="3"/>
</dbReference>
<keyword evidence="2" id="KW-0677">Repeat</keyword>
<dbReference type="PROSITE" id="PS51257">
    <property type="entry name" value="PROKAR_LIPOPROTEIN"/>
    <property type="match status" value="1"/>
</dbReference>
<dbReference type="Pfam" id="PF00400">
    <property type="entry name" value="WD40"/>
    <property type="match status" value="1"/>
</dbReference>
<keyword evidence="1 3" id="KW-0853">WD repeat</keyword>
<dbReference type="PANTHER" id="PTHR19857">
    <property type="entry name" value="MITOCHONDRIAL DIVISION PROTEIN 1-RELATED"/>
    <property type="match status" value="1"/>
</dbReference>
<evidence type="ECO:0000313" key="5">
    <source>
        <dbReference type="Proteomes" id="UP000280792"/>
    </source>
</evidence>
<sequence>MPAIRRGVRYPFRLATTALLTTALFTGGCGFSSEESRTELAIQGVYSAALSDRGDHGVIGSILHGGSWWDLNQGERLFNWNHKAGEASEIVATDIADDGSVAATADGQGTIVLWSATAGESLGFWSAPGEIRDLALTERGDLALLGLRDSRAVLFNIREGGVLSTLLHNDIVNSVDITPDGNLALTGSDDYHAKLWDTNTTRLLQDWDLGNKLVTVALSPNGRYAFTAAQSGRAVIWDLNSGDRLHELNRYYDLMQRGSTYTTARFTDQDNQLLLGTASGEVFLFDLDSATIQQQWQLSKRGWWQPTGVSVLALSMDPTTNKVRALGSNGFSYLLGW</sequence>
<feature type="repeat" description="WD" evidence="3">
    <location>
        <begin position="213"/>
        <end position="247"/>
    </location>
</feature>
<dbReference type="PROSITE" id="PS50082">
    <property type="entry name" value="WD_REPEATS_2"/>
    <property type="match status" value="2"/>
</dbReference>
<dbReference type="AlphaFoldDB" id="A0A3P3VIA7"/>
<reference evidence="4 5" key="2">
    <citation type="submission" date="2018-12" db="EMBL/GenBank/DDBJ databases">
        <title>Simiduia agarivorans gen. nov., sp. nov., a marine, agarolytic bacterium isolated from shallow coastal water from Keelung, Taiwan.</title>
        <authorList>
            <person name="Shieh W.Y."/>
        </authorList>
    </citation>
    <scope>NUCLEOTIDE SEQUENCE [LARGE SCALE GENOMIC DNA]</scope>
    <source>
        <strain evidence="4 5">GTF-13</strain>
    </source>
</reference>
<dbReference type="RefSeq" id="WP_125016216.1">
    <property type="nucleotide sequence ID" value="NZ_QWEZ01000002.1"/>
</dbReference>
<dbReference type="InterPro" id="IPR015943">
    <property type="entry name" value="WD40/YVTN_repeat-like_dom_sf"/>
</dbReference>
<feature type="repeat" description="WD" evidence="3">
    <location>
        <begin position="165"/>
        <end position="206"/>
    </location>
</feature>